<dbReference type="InterPro" id="IPR050475">
    <property type="entry name" value="Prenyltransferase_related"/>
</dbReference>
<organism evidence="7 8">
    <name type="scientific">Lentiprolixibacter aurantiacus</name>
    <dbReference type="NCBI Taxonomy" id="2993939"/>
    <lineage>
        <taxon>Bacteria</taxon>
        <taxon>Pseudomonadati</taxon>
        <taxon>Bacteroidota</taxon>
        <taxon>Flavobacteriia</taxon>
        <taxon>Flavobacteriales</taxon>
        <taxon>Flavobacteriaceae</taxon>
        <taxon>Lentiprolixibacter</taxon>
    </lineage>
</organism>
<dbReference type="GO" id="GO:0016765">
    <property type="term" value="F:transferase activity, transferring alkyl or aryl (other than methyl) groups"/>
    <property type="evidence" value="ECO:0007669"/>
    <property type="project" value="InterPro"/>
</dbReference>
<keyword evidence="5 6" id="KW-0472">Membrane</keyword>
<feature type="transmembrane region" description="Helical" evidence="6">
    <location>
        <begin position="9"/>
        <end position="35"/>
    </location>
</feature>
<feature type="transmembrane region" description="Helical" evidence="6">
    <location>
        <begin position="210"/>
        <end position="235"/>
    </location>
</feature>
<gene>
    <name evidence="7" type="ORF">OO016_00970</name>
</gene>
<evidence type="ECO:0000256" key="6">
    <source>
        <dbReference type="SAM" id="Phobius"/>
    </source>
</evidence>
<feature type="transmembrane region" description="Helical" evidence="6">
    <location>
        <begin position="145"/>
        <end position="166"/>
    </location>
</feature>
<feature type="transmembrane region" description="Helical" evidence="6">
    <location>
        <begin position="120"/>
        <end position="138"/>
    </location>
</feature>
<dbReference type="GO" id="GO:0016020">
    <property type="term" value="C:membrane"/>
    <property type="evidence" value="ECO:0007669"/>
    <property type="project" value="UniProtKB-SubCell"/>
</dbReference>
<feature type="transmembrane region" description="Helical" evidence="6">
    <location>
        <begin position="55"/>
        <end position="76"/>
    </location>
</feature>
<evidence type="ECO:0000313" key="8">
    <source>
        <dbReference type="Proteomes" id="UP001207116"/>
    </source>
</evidence>
<dbReference type="InterPro" id="IPR044878">
    <property type="entry name" value="UbiA_sf"/>
</dbReference>
<reference evidence="7" key="1">
    <citation type="submission" date="2022-11" db="EMBL/GenBank/DDBJ databases">
        <title>The characterization of three novel Bacteroidetes species and genomic analysis of their roles in tidal elemental geochemical cycles.</title>
        <authorList>
            <person name="Ma K.-J."/>
        </authorList>
    </citation>
    <scope>NUCLEOTIDE SEQUENCE</scope>
    <source>
        <strain evidence="7">M415</strain>
    </source>
</reference>
<dbReference type="InterPro" id="IPR000537">
    <property type="entry name" value="UbiA_prenyltransferase"/>
</dbReference>
<keyword evidence="8" id="KW-1185">Reference proteome</keyword>
<comment type="subcellular location">
    <subcellularLocation>
        <location evidence="1">Membrane</location>
        <topology evidence="1">Multi-pass membrane protein</topology>
    </subcellularLocation>
</comment>
<dbReference type="AlphaFoldDB" id="A0AAE3MIF0"/>
<dbReference type="RefSeq" id="WP_266010154.1">
    <property type="nucleotide sequence ID" value="NZ_JAPFQP010000001.1"/>
</dbReference>
<sequence>MLSRRNRLLLLKMLSLFSIVRGYNVLMIILAQYLASVFILSPDLPLREVVLDPSLSVLVLASALVIAGGYIINSFYDSEKDLINKPHKSMLDRLVSQRTKLSAYFVLNFLAVLLGSYISFRASVFFLAYIFGIWLYSHKLKRIPFIGNLVSSTLAITPFFAVFVYYRNFETVIFVHAIFLFLLILAREMVKDLENIAGDLAQAYRTIPILYGTLFSKVTIMFLILLTLVPALLLIRKFDVGYMYLYFMASIVLLILFLILLWKAEGKKHYIWLHNILKFTIVAGVFSILLIDIDLVLNRLF</sequence>
<accession>A0AAE3MIF0</accession>
<keyword evidence="4 6" id="KW-1133">Transmembrane helix</keyword>
<evidence type="ECO:0000256" key="4">
    <source>
        <dbReference type="ARBA" id="ARBA00022989"/>
    </source>
</evidence>
<feature type="transmembrane region" description="Helical" evidence="6">
    <location>
        <begin position="97"/>
        <end position="114"/>
    </location>
</feature>
<comment type="caution">
    <text evidence="7">The sequence shown here is derived from an EMBL/GenBank/DDBJ whole genome shotgun (WGS) entry which is preliminary data.</text>
</comment>
<evidence type="ECO:0000256" key="3">
    <source>
        <dbReference type="ARBA" id="ARBA00022692"/>
    </source>
</evidence>
<evidence type="ECO:0000256" key="5">
    <source>
        <dbReference type="ARBA" id="ARBA00023136"/>
    </source>
</evidence>
<dbReference type="Gene3D" id="1.10.357.140">
    <property type="entry name" value="UbiA prenyltransferase"/>
    <property type="match status" value="1"/>
</dbReference>
<evidence type="ECO:0000256" key="2">
    <source>
        <dbReference type="ARBA" id="ARBA00022475"/>
    </source>
</evidence>
<protein>
    <submittedName>
        <fullName evidence="7">Geranylgeranylglycerol-phosphate geranylgeranyltransferase</fullName>
    </submittedName>
</protein>
<dbReference type="CDD" id="cd13961">
    <property type="entry name" value="PT_UbiA_DGGGPS"/>
    <property type="match status" value="1"/>
</dbReference>
<keyword evidence="2" id="KW-1003">Cell membrane</keyword>
<name>A0AAE3MIF0_9FLAO</name>
<dbReference type="EMBL" id="JAPFQP010000001">
    <property type="protein sequence ID" value="MCX2718158.1"/>
    <property type="molecule type" value="Genomic_DNA"/>
</dbReference>
<feature type="transmembrane region" description="Helical" evidence="6">
    <location>
        <begin position="276"/>
        <end position="297"/>
    </location>
</feature>
<keyword evidence="3 6" id="KW-0812">Transmembrane</keyword>
<evidence type="ECO:0000256" key="1">
    <source>
        <dbReference type="ARBA" id="ARBA00004141"/>
    </source>
</evidence>
<proteinExistence type="predicted"/>
<dbReference type="PANTHER" id="PTHR42723">
    <property type="entry name" value="CHLOROPHYLL SYNTHASE"/>
    <property type="match status" value="1"/>
</dbReference>
<dbReference type="Pfam" id="PF01040">
    <property type="entry name" value="UbiA"/>
    <property type="match status" value="1"/>
</dbReference>
<evidence type="ECO:0000313" key="7">
    <source>
        <dbReference type="EMBL" id="MCX2718158.1"/>
    </source>
</evidence>
<dbReference type="PANTHER" id="PTHR42723:SF1">
    <property type="entry name" value="CHLOROPHYLL SYNTHASE, CHLOROPLASTIC"/>
    <property type="match status" value="1"/>
</dbReference>
<dbReference type="Proteomes" id="UP001207116">
    <property type="component" value="Unassembled WGS sequence"/>
</dbReference>
<feature type="transmembrane region" description="Helical" evidence="6">
    <location>
        <begin position="241"/>
        <end position="264"/>
    </location>
</feature>
<feature type="transmembrane region" description="Helical" evidence="6">
    <location>
        <begin position="172"/>
        <end position="190"/>
    </location>
</feature>